<evidence type="ECO:0000256" key="3">
    <source>
        <dbReference type="ARBA" id="ARBA00023002"/>
    </source>
</evidence>
<evidence type="ECO:0000256" key="2">
    <source>
        <dbReference type="ARBA" id="ARBA00005979"/>
    </source>
</evidence>
<sequence length="364" mass="39876">MSTLKLLSPVTIGDLTLRNRIAMAPMTRARAGEDRIPNEVMAVYYVQRAAAGLIISEATTVSPQANGWNESPGIYTDEMENGWTQITDAVHEQGGTIFMQLWHCGRASHSSFHNGDRAVAPSAIAIEGEYIHTPKGKEPTETPRALETHELPGVVRDYQVAAERAKNAGFDGIEIHSANGYLLDTFLQSKTNHRNDAYGGSIENRYRLLDEVVQAVISVWPSNRVGVRLSPNGNFNDMGSPDYRDQFSYVADQLNAFDLAYLHVMDGLGFGFHELGAPMTLADFRDIFKGPLIGNCGYTQQSAGEAVTAGDADMIAFGRPFISNPDLVKRFAEGLPLNDDAEMSDWYSPSGAKGYTDFPTVDDE</sequence>
<keyword evidence="3 5" id="KW-0560">Oxidoreductase</keyword>
<dbReference type="Gene3D" id="3.20.20.70">
    <property type="entry name" value="Aldolase class I"/>
    <property type="match status" value="1"/>
</dbReference>
<reference evidence="5 6" key="1">
    <citation type="submission" date="2019-02" db="EMBL/GenBank/DDBJ databases">
        <title>Deep-cultivation of Planctomycetes and their phenomic and genomic characterization uncovers novel biology.</title>
        <authorList>
            <person name="Wiegand S."/>
            <person name="Jogler M."/>
            <person name="Boedeker C."/>
            <person name="Pinto D."/>
            <person name="Vollmers J."/>
            <person name="Rivas-Marin E."/>
            <person name="Kohn T."/>
            <person name="Peeters S.H."/>
            <person name="Heuer A."/>
            <person name="Rast P."/>
            <person name="Oberbeckmann S."/>
            <person name="Bunk B."/>
            <person name="Jeske O."/>
            <person name="Meyerdierks A."/>
            <person name="Storesund J.E."/>
            <person name="Kallscheuer N."/>
            <person name="Luecker S."/>
            <person name="Lage O.M."/>
            <person name="Pohl T."/>
            <person name="Merkel B.J."/>
            <person name="Hornburger P."/>
            <person name="Mueller R.-W."/>
            <person name="Bruemmer F."/>
            <person name="Labrenz M."/>
            <person name="Spormann A.M."/>
            <person name="Op Den Camp H."/>
            <person name="Overmann J."/>
            <person name="Amann R."/>
            <person name="Jetten M.S.M."/>
            <person name="Mascher T."/>
            <person name="Medema M.H."/>
            <person name="Devos D.P."/>
            <person name="Kaster A.-K."/>
            <person name="Ovreas L."/>
            <person name="Rohde M."/>
            <person name="Galperin M.Y."/>
            <person name="Jogler C."/>
        </authorList>
    </citation>
    <scope>NUCLEOTIDE SEQUENCE [LARGE SCALE GENOMIC DNA]</scope>
    <source>
        <strain evidence="5 6">Pla22</strain>
    </source>
</reference>
<comment type="similarity">
    <text evidence="2">Belongs to the NADH:flavin oxidoreductase/NADH oxidase family.</text>
</comment>
<dbReference type="PANTHER" id="PTHR22893:SF91">
    <property type="entry name" value="NADPH DEHYDROGENASE 2-RELATED"/>
    <property type="match status" value="1"/>
</dbReference>
<proteinExistence type="inferred from homology"/>
<dbReference type="Proteomes" id="UP000316598">
    <property type="component" value="Unassembled WGS sequence"/>
</dbReference>
<dbReference type="InterPro" id="IPR045247">
    <property type="entry name" value="Oye-like"/>
</dbReference>
<gene>
    <name evidence="5" type="primary">nemA_2</name>
    <name evidence="5" type="ORF">Pla22_47620</name>
</gene>
<dbReference type="InterPro" id="IPR001155">
    <property type="entry name" value="OxRdtase_FMN_N"/>
</dbReference>
<dbReference type="EC" id="1.-.-.-" evidence="5"/>
<dbReference type="InterPro" id="IPR013785">
    <property type="entry name" value="Aldolase_TIM"/>
</dbReference>
<evidence type="ECO:0000259" key="4">
    <source>
        <dbReference type="Pfam" id="PF00724"/>
    </source>
</evidence>
<dbReference type="SUPFAM" id="SSF51395">
    <property type="entry name" value="FMN-linked oxidoreductases"/>
    <property type="match status" value="1"/>
</dbReference>
<keyword evidence="6" id="KW-1185">Reference proteome</keyword>
<evidence type="ECO:0000256" key="1">
    <source>
        <dbReference type="ARBA" id="ARBA00001917"/>
    </source>
</evidence>
<dbReference type="FunFam" id="3.20.20.70:FF:000059">
    <property type="entry name" value="N-ethylmaleimide reductase, FMN-linked"/>
    <property type="match status" value="1"/>
</dbReference>
<comment type="caution">
    <text evidence="5">The sequence shown here is derived from an EMBL/GenBank/DDBJ whole genome shotgun (WGS) entry which is preliminary data.</text>
</comment>
<dbReference type="Pfam" id="PF00724">
    <property type="entry name" value="Oxidored_FMN"/>
    <property type="match status" value="1"/>
</dbReference>
<organism evidence="5 6">
    <name type="scientific">Rubripirellula amarantea</name>
    <dbReference type="NCBI Taxonomy" id="2527999"/>
    <lineage>
        <taxon>Bacteria</taxon>
        <taxon>Pseudomonadati</taxon>
        <taxon>Planctomycetota</taxon>
        <taxon>Planctomycetia</taxon>
        <taxon>Pirellulales</taxon>
        <taxon>Pirellulaceae</taxon>
        <taxon>Rubripirellula</taxon>
    </lineage>
</organism>
<dbReference type="GO" id="GO:0016628">
    <property type="term" value="F:oxidoreductase activity, acting on the CH-CH group of donors, NAD or NADP as acceptor"/>
    <property type="evidence" value="ECO:0007669"/>
    <property type="project" value="UniProtKB-ARBA"/>
</dbReference>
<dbReference type="OrthoDB" id="9772736at2"/>
<protein>
    <submittedName>
        <fullName evidence="5">N-ethylmaleimide reductase</fullName>
        <ecNumber evidence="5">1.-.-.-</ecNumber>
    </submittedName>
</protein>
<dbReference type="RefSeq" id="WP_146517054.1">
    <property type="nucleotide sequence ID" value="NZ_SJPI01000003.1"/>
</dbReference>
<dbReference type="EMBL" id="SJPI01000003">
    <property type="protein sequence ID" value="TWT49565.1"/>
    <property type="molecule type" value="Genomic_DNA"/>
</dbReference>
<comment type="cofactor">
    <cofactor evidence="1">
        <name>FMN</name>
        <dbReference type="ChEBI" id="CHEBI:58210"/>
    </cofactor>
</comment>
<dbReference type="GO" id="GO:0005829">
    <property type="term" value="C:cytosol"/>
    <property type="evidence" value="ECO:0007669"/>
    <property type="project" value="UniProtKB-ARBA"/>
</dbReference>
<dbReference type="GO" id="GO:0010181">
    <property type="term" value="F:FMN binding"/>
    <property type="evidence" value="ECO:0007669"/>
    <property type="project" value="InterPro"/>
</dbReference>
<dbReference type="AlphaFoldDB" id="A0A5C5WHK4"/>
<dbReference type="PANTHER" id="PTHR22893">
    <property type="entry name" value="NADH OXIDOREDUCTASE-RELATED"/>
    <property type="match status" value="1"/>
</dbReference>
<accession>A0A5C5WHK4</accession>
<feature type="domain" description="NADH:flavin oxidoreductase/NADH oxidase N-terminal" evidence="4">
    <location>
        <begin position="5"/>
        <end position="338"/>
    </location>
</feature>
<name>A0A5C5WHK4_9BACT</name>
<evidence type="ECO:0000313" key="6">
    <source>
        <dbReference type="Proteomes" id="UP000316598"/>
    </source>
</evidence>
<dbReference type="CDD" id="cd02933">
    <property type="entry name" value="OYE_like_FMN"/>
    <property type="match status" value="1"/>
</dbReference>
<evidence type="ECO:0000313" key="5">
    <source>
        <dbReference type="EMBL" id="TWT49565.1"/>
    </source>
</evidence>